<dbReference type="InterPro" id="IPR051706">
    <property type="entry name" value="Glycosyltransferase_domain"/>
</dbReference>
<keyword evidence="2" id="KW-1133">Transmembrane helix</keyword>
<dbReference type="Gene3D" id="3.90.550.20">
    <property type="match status" value="1"/>
</dbReference>
<dbReference type="InterPro" id="IPR029044">
    <property type="entry name" value="Nucleotide-diphossugar_trans"/>
</dbReference>
<keyword evidence="1" id="KW-0808">Transferase</keyword>
<accession>A0A6C0EU63</accession>
<reference evidence="3" key="1">
    <citation type="journal article" date="2020" name="Nature">
        <title>Giant virus diversity and host interactions through global metagenomics.</title>
        <authorList>
            <person name="Schulz F."/>
            <person name="Roux S."/>
            <person name="Paez-Espino D."/>
            <person name="Jungbluth S."/>
            <person name="Walsh D.A."/>
            <person name="Denef V.J."/>
            <person name="McMahon K.D."/>
            <person name="Konstantinidis K.T."/>
            <person name="Eloe-Fadrosh E.A."/>
            <person name="Kyrpides N.C."/>
            <person name="Woyke T."/>
        </authorList>
    </citation>
    <scope>NUCLEOTIDE SEQUENCE</scope>
    <source>
        <strain evidence="3">GVMAG-M-3300009155-48</strain>
    </source>
</reference>
<dbReference type="SUPFAM" id="SSF53448">
    <property type="entry name" value="Nucleotide-diphospho-sugar transferases"/>
    <property type="match status" value="1"/>
</dbReference>
<dbReference type="PANTHER" id="PTHR32385">
    <property type="entry name" value="MANNOSYL PHOSPHORYLINOSITOL CERAMIDE SYNTHASE"/>
    <property type="match status" value="1"/>
</dbReference>
<evidence type="ECO:0000256" key="1">
    <source>
        <dbReference type="ARBA" id="ARBA00022679"/>
    </source>
</evidence>
<dbReference type="AlphaFoldDB" id="A0A6C0EU63"/>
<dbReference type="InterPro" id="IPR007577">
    <property type="entry name" value="GlycoTrfase_DXD_sugar-bd_CS"/>
</dbReference>
<name>A0A6C0EU63_9ZZZZ</name>
<protein>
    <recommendedName>
        <fullName evidence="4">Glycosyltransferase</fullName>
    </recommendedName>
</protein>
<evidence type="ECO:0000256" key="2">
    <source>
        <dbReference type="SAM" id="Phobius"/>
    </source>
</evidence>
<dbReference type="PANTHER" id="PTHR32385:SF15">
    <property type="entry name" value="INOSITOL PHOSPHOCERAMIDE MANNOSYLTRANSFERASE 1"/>
    <property type="match status" value="1"/>
</dbReference>
<dbReference type="GO" id="GO:0000030">
    <property type="term" value="F:mannosyltransferase activity"/>
    <property type="evidence" value="ECO:0007669"/>
    <property type="project" value="TreeGrafter"/>
</dbReference>
<evidence type="ECO:0000313" key="3">
    <source>
        <dbReference type="EMBL" id="QHT31879.1"/>
    </source>
</evidence>
<dbReference type="Pfam" id="PF04488">
    <property type="entry name" value="Gly_transf_sug"/>
    <property type="match status" value="1"/>
</dbReference>
<sequence>MCKIYIMNNYLEIIGIVLIIIILIYYIKNNSWIIKKIQYFVEKTTIPKIIIQTWKDNNIPAKYNAMIDSIKKMNTDYKYMFFTDDDIETFLKGHYPEYYKTYLKLPIKIQKIDFFRYIVIYHYGGFYMDLDMNGIQNFDDLLNYKCVFPVDEIIQKKMCINKRYKPFCDRNQYFLLGQYAFAAEPRNQFIKLLIDTIHENIDKYVNNVNNSELYVYRTTGPDYVTNLYLDYENKDDIKILHNNKRQYFGDYAKHNYFGSWKT</sequence>
<evidence type="ECO:0008006" key="4">
    <source>
        <dbReference type="Google" id="ProtNLM"/>
    </source>
</evidence>
<dbReference type="GO" id="GO:0016020">
    <property type="term" value="C:membrane"/>
    <property type="evidence" value="ECO:0007669"/>
    <property type="project" value="GOC"/>
</dbReference>
<proteinExistence type="predicted"/>
<keyword evidence="2" id="KW-0472">Membrane</keyword>
<organism evidence="3">
    <name type="scientific">viral metagenome</name>
    <dbReference type="NCBI Taxonomy" id="1070528"/>
    <lineage>
        <taxon>unclassified sequences</taxon>
        <taxon>metagenomes</taxon>
        <taxon>organismal metagenomes</taxon>
    </lineage>
</organism>
<feature type="transmembrane region" description="Helical" evidence="2">
    <location>
        <begin position="6"/>
        <end position="27"/>
    </location>
</feature>
<keyword evidence="2" id="KW-0812">Transmembrane</keyword>
<dbReference type="GO" id="GO:0051999">
    <property type="term" value="P:mannosyl-inositol phosphorylceramide biosynthetic process"/>
    <property type="evidence" value="ECO:0007669"/>
    <property type="project" value="TreeGrafter"/>
</dbReference>
<dbReference type="EMBL" id="MN738926">
    <property type="protein sequence ID" value="QHT31879.1"/>
    <property type="molecule type" value="Genomic_DNA"/>
</dbReference>